<evidence type="ECO:0000313" key="2">
    <source>
        <dbReference type="EMBL" id="TFD59862.1"/>
    </source>
</evidence>
<reference evidence="2 3" key="1">
    <citation type="submission" date="2019-03" db="EMBL/GenBank/DDBJ databases">
        <title>Genomics of glacier-inhabiting Cryobacterium strains.</title>
        <authorList>
            <person name="Liu Q."/>
            <person name="Xin Y.-H."/>
        </authorList>
    </citation>
    <scope>NUCLEOTIDE SEQUENCE [LARGE SCALE GENOMIC DNA]</scope>
    <source>
        <strain evidence="2 3">Sr39</strain>
    </source>
</reference>
<dbReference type="Proteomes" id="UP000298170">
    <property type="component" value="Unassembled WGS sequence"/>
</dbReference>
<accession>A0A4R9AGD7</accession>
<evidence type="ECO:0000256" key="1">
    <source>
        <dbReference type="SAM" id="MobiDB-lite"/>
    </source>
</evidence>
<evidence type="ECO:0000313" key="3">
    <source>
        <dbReference type="Proteomes" id="UP000298170"/>
    </source>
</evidence>
<feature type="region of interest" description="Disordered" evidence="1">
    <location>
        <begin position="113"/>
        <end position="132"/>
    </location>
</feature>
<evidence type="ECO:0008006" key="4">
    <source>
        <dbReference type="Google" id="ProtNLM"/>
    </source>
</evidence>
<protein>
    <recommendedName>
        <fullName evidence="4">Polymer-forming cytoskeletal protein</fullName>
    </recommendedName>
</protein>
<keyword evidence="3" id="KW-1185">Reference proteome</keyword>
<name>A0A4R9AGD7_9MICO</name>
<proteinExistence type="predicted"/>
<dbReference type="OrthoDB" id="5094704at2"/>
<organism evidence="2 3">
    <name type="scientific">Cryobacterium suzukii</name>
    <dbReference type="NCBI Taxonomy" id="1259198"/>
    <lineage>
        <taxon>Bacteria</taxon>
        <taxon>Bacillati</taxon>
        <taxon>Actinomycetota</taxon>
        <taxon>Actinomycetes</taxon>
        <taxon>Micrococcales</taxon>
        <taxon>Microbacteriaceae</taxon>
        <taxon>Cryobacterium</taxon>
    </lineage>
</organism>
<gene>
    <name evidence="2" type="ORF">E3T39_09250</name>
</gene>
<comment type="caution">
    <text evidence="2">The sequence shown here is derived from an EMBL/GenBank/DDBJ whole genome shotgun (WGS) entry which is preliminary data.</text>
</comment>
<dbReference type="EMBL" id="SOHJ01000009">
    <property type="protein sequence ID" value="TFD59862.1"/>
    <property type="molecule type" value="Genomic_DNA"/>
</dbReference>
<dbReference type="AlphaFoldDB" id="A0A4R9AGD7"/>
<sequence length="522" mass="53261">MAAERGSSMLAVIGLMAVAGVATLAIAGSTMNSIGVSSATRAGVQAQAAAEAGIDAALANLSQPTCTELWGTTTPVSTVDVFYSMDPTPVADEPDENWLPGCPATNAERVKIKSKGTADQAGQAGNESGDSRTVEAIYHYEAASAETPATGAGTALYSYASGSFGGSSQLHWVDHPVVTDVPITQSDPRPVIQIKTGNASCAGSSIFEADTVVQQGSFSSDGSCKIMGNVWASGGTETGGSSILYGNVATSDLTTGGSSQIYGSAWASQDTDTSGSSIIHGNLATTRLTKSGTSQVIGDVSGVAAPPVAPTVPDWVDVGYDTSDWPGFAVTTTSTGCDLTAIQAAVTAFSTREPPTKGIIDARGCSGGVTIQGNTSLSLPQDIAIFAAEFHISGSGHFVSDSATEPRNLWLITPDEVDDNLPTPCPTGDNRDSSILGSFIVSAPVRVMLYTPCEIRLGGSAQWRGQFYGGSVSTVGSSQLHYTPIGIPGAEIPVGGTPGSEATEAKLGDRISIRDLNVREDG</sequence>
<dbReference type="RefSeq" id="WP_134514646.1">
    <property type="nucleotide sequence ID" value="NZ_SOHJ01000009.1"/>
</dbReference>